<dbReference type="SUPFAM" id="SSF47413">
    <property type="entry name" value="lambda repressor-like DNA-binding domains"/>
    <property type="match status" value="1"/>
</dbReference>
<evidence type="ECO:0000313" key="3">
    <source>
        <dbReference type="Proteomes" id="UP000568839"/>
    </source>
</evidence>
<dbReference type="CDD" id="cd00093">
    <property type="entry name" value="HTH_XRE"/>
    <property type="match status" value="1"/>
</dbReference>
<accession>A0A841PM45</accession>
<dbReference type="Gene3D" id="1.10.260.40">
    <property type="entry name" value="lambda repressor-like DNA-binding domains"/>
    <property type="match status" value="1"/>
</dbReference>
<protein>
    <submittedName>
        <fullName evidence="2">Transcriptional regulator with XRE-family HTH domain</fullName>
    </submittedName>
</protein>
<keyword evidence="3" id="KW-1185">Reference proteome</keyword>
<organism evidence="2 3">
    <name type="scientific">Geomicrobium halophilum</name>
    <dbReference type="NCBI Taxonomy" id="549000"/>
    <lineage>
        <taxon>Bacteria</taxon>
        <taxon>Bacillati</taxon>
        <taxon>Bacillota</taxon>
        <taxon>Bacilli</taxon>
        <taxon>Bacillales</taxon>
        <taxon>Geomicrobium</taxon>
    </lineage>
</organism>
<sequence length="60" mass="7112">MKQRTLEQLREHYSLTQEQVALDVGIDRSYYSKIESGLTPSVSVAKRIGYFFDFDWTLFF</sequence>
<feature type="domain" description="HTH cro/C1-type" evidence="1">
    <location>
        <begin position="6"/>
        <end position="59"/>
    </location>
</feature>
<dbReference type="Proteomes" id="UP000568839">
    <property type="component" value="Unassembled WGS sequence"/>
</dbReference>
<dbReference type="PROSITE" id="PS50943">
    <property type="entry name" value="HTH_CROC1"/>
    <property type="match status" value="1"/>
</dbReference>
<gene>
    <name evidence="2" type="ORF">HNR44_001808</name>
</gene>
<reference evidence="2 3" key="1">
    <citation type="submission" date="2020-08" db="EMBL/GenBank/DDBJ databases">
        <title>Genomic Encyclopedia of Type Strains, Phase IV (KMG-IV): sequencing the most valuable type-strain genomes for metagenomic binning, comparative biology and taxonomic classification.</title>
        <authorList>
            <person name="Goeker M."/>
        </authorList>
    </citation>
    <scope>NUCLEOTIDE SEQUENCE [LARGE SCALE GENOMIC DNA]</scope>
    <source>
        <strain evidence="2 3">DSM 21769</strain>
    </source>
</reference>
<evidence type="ECO:0000259" key="1">
    <source>
        <dbReference type="PROSITE" id="PS50943"/>
    </source>
</evidence>
<dbReference type="EMBL" id="JACHHJ010000002">
    <property type="protein sequence ID" value="MBB6449830.1"/>
    <property type="molecule type" value="Genomic_DNA"/>
</dbReference>
<dbReference type="RefSeq" id="WP_184403775.1">
    <property type="nucleotide sequence ID" value="NZ_JACHHJ010000002.1"/>
</dbReference>
<dbReference type="InterPro" id="IPR001387">
    <property type="entry name" value="Cro/C1-type_HTH"/>
</dbReference>
<evidence type="ECO:0000313" key="2">
    <source>
        <dbReference type="EMBL" id="MBB6449830.1"/>
    </source>
</evidence>
<dbReference type="Pfam" id="PF01381">
    <property type="entry name" value="HTH_3"/>
    <property type="match status" value="1"/>
</dbReference>
<dbReference type="InterPro" id="IPR010982">
    <property type="entry name" value="Lambda_DNA-bd_dom_sf"/>
</dbReference>
<dbReference type="AlphaFoldDB" id="A0A841PM45"/>
<dbReference type="SMART" id="SM00530">
    <property type="entry name" value="HTH_XRE"/>
    <property type="match status" value="1"/>
</dbReference>
<dbReference type="GO" id="GO:0003677">
    <property type="term" value="F:DNA binding"/>
    <property type="evidence" value="ECO:0007669"/>
    <property type="project" value="InterPro"/>
</dbReference>
<comment type="caution">
    <text evidence="2">The sequence shown here is derived from an EMBL/GenBank/DDBJ whole genome shotgun (WGS) entry which is preliminary data.</text>
</comment>
<proteinExistence type="predicted"/>
<name>A0A841PM45_9BACL</name>